<keyword evidence="3" id="KW-1185">Reference proteome</keyword>
<dbReference type="PROSITE" id="PS51257">
    <property type="entry name" value="PROKAR_LIPOPROTEIN"/>
    <property type="match status" value="1"/>
</dbReference>
<name>K9Y0J7_STAC7</name>
<dbReference type="Pfam" id="PF11322">
    <property type="entry name" value="DUF3124"/>
    <property type="match status" value="1"/>
</dbReference>
<dbReference type="PATRIC" id="fig|111780.3.peg.4609"/>
<dbReference type="STRING" id="111780.Sta7437_4450"/>
<dbReference type="EMBL" id="CP003653">
    <property type="protein sequence ID" value="AFZ37916.1"/>
    <property type="molecule type" value="Genomic_DNA"/>
</dbReference>
<protein>
    <recommendedName>
        <fullName evidence="4">DUF3124 domain-containing protein</fullName>
    </recommendedName>
</protein>
<reference evidence="3" key="1">
    <citation type="journal article" date="2013" name="Proc. Natl. Acad. Sci. U.S.A.">
        <title>Improving the coverage of the cyanobacterial phylum using diversity-driven genome sequencing.</title>
        <authorList>
            <person name="Shih P.M."/>
            <person name="Wu D."/>
            <person name="Latifi A."/>
            <person name="Axen S.D."/>
            <person name="Fewer D.P."/>
            <person name="Talla E."/>
            <person name="Calteau A."/>
            <person name="Cai F."/>
            <person name="Tandeau de Marsac N."/>
            <person name="Rippka R."/>
            <person name="Herdman M."/>
            <person name="Sivonen K."/>
            <person name="Coursin T."/>
            <person name="Laurent T."/>
            <person name="Goodwin L."/>
            <person name="Nolan M."/>
            <person name="Davenport K.W."/>
            <person name="Han C.S."/>
            <person name="Rubin E.M."/>
            <person name="Eisen J.A."/>
            <person name="Woyke T."/>
            <person name="Gugger M."/>
            <person name="Kerfeld C.A."/>
        </authorList>
    </citation>
    <scope>NUCLEOTIDE SEQUENCE [LARGE SCALE GENOMIC DNA]</scope>
    <source>
        <strain evidence="3">ATCC 29371 / PCC 7437</strain>
    </source>
</reference>
<proteinExistence type="predicted"/>
<dbReference type="RefSeq" id="WP_015195570.1">
    <property type="nucleotide sequence ID" value="NC_019748.1"/>
</dbReference>
<evidence type="ECO:0000256" key="1">
    <source>
        <dbReference type="SAM" id="SignalP"/>
    </source>
</evidence>
<organism evidence="2 3">
    <name type="scientific">Stanieria cyanosphaera (strain ATCC 29371 / PCC 7437)</name>
    <dbReference type="NCBI Taxonomy" id="111780"/>
    <lineage>
        <taxon>Bacteria</taxon>
        <taxon>Bacillati</taxon>
        <taxon>Cyanobacteriota</taxon>
        <taxon>Cyanophyceae</taxon>
        <taxon>Pleurocapsales</taxon>
        <taxon>Dermocarpellaceae</taxon>
        <taxon>Stanieria</taxon>
    </lineage>
</organism>
<dbReference type="InterPro" id="IPR021471">
    <property type="entry name" value="DUF3124"/>
</dbReference>
<dbReference type="HOGENOM" id="CLU_112039_2_0_3"/>
<feature type="signal peptide" evidence="1">
    <location>
        <begin position="1"/>
        <end position="18"/>
    </location>
</feature>
<dbReference type="AlphaFoldDB" id="K9Y0J7"/>
<evidence type="ECO:0000313" key="3">
    <source>
        <dbReference type="Proteomes" id="UP000010473"/>
    </source>
</evidence>
<evidence type="ECO:0008006" key="4">
    <source>
        <dbReference type="Google" id="ProtNLM"/>
    </source>
</evidence>
<dbReference type="OrthoDB" id="283474at2"/>
<dbReference type="Proteomes" id="UP000010473">
    <property type="component" value="Chromosome"/>
</dbReference>
<feature type="chain" id="PRO_5003938152" description="DUF3124 domain-containing protein" evidence="1">
    <location>
        <begin position="19"/>
        <end position="190"/>
    </location>
</feature>
<gene>
    <name evidence="2" type="ordered locus">Sta7437_4450</name>
</gene>
<keyword evidence="1" id="KW-0732">Signal</keyword>
<sequence>MSKWKVVIIVLISVLFLAACNAQKNISSNPNNSSSETNTLTRIQENEEGVSVTSNTIKISQGQIIYVPVYSHAYHGNGQKYFLAITLSIQNTSLNHPIIIRSVRYYNSGGKLVKEYTQGNLQLAPLASTDFFIPEQDETGGSGANFIVEWIADQQVTEPVIEALMIATRSQQGISFVTSGRVIQELQPEQ</sequence>
<evidence type="ECO:0000313" key="2">
    <source>
        <dbReference type="EMBL" id="AFZ37916.1"/>
    </source>
</evidence>
<dbReference type="eggNOG" id="ENOG5032TD0">
    <property type="taxonomic scope" value="Bacteria"/>
</dbReference>
<accession>K9Y0J7</accession>
<dbReference type="KEGG" id="scs:Sta7437_4450"/>